<dbReference type="Proteomes" id="UP000051888">
    <property type="component" value="Unassembled WGS sequence"/>
</dbReference>
<keyword evidence="3 4" id="KW-0810">Translation regulation</keyword>
<dbReference type="STRING" id="157838.AN964_05315"/>
<dbReference type="GO" id="GO:0006417">
    <property type="term" value="P:regulation of translation"/>
    <property type="evidence" value="ECO:0007669"/>
    <property type="project" value="UniProtKB-KW"/>
</dbReference>
<evidence type="ECO:0000256" key="1">
    <source>
        <dbReference type="ARBA" id="ARBA00022490"/>
    </source>
</evidence>
<dbReference type="PANTHER" id="PTHR39190">
    <property type="entry name" value="FLAGELLAR ASSEMBLY FACTOR FLIW"/>
    <property type="match status" value="1"/>
</dbReference>
<protein>
    <recommendedName>
        <fullName evidence="4">Flagellar assembly factor FliW</fullName>
    </recommendedName>
</protein>
<dbReference type="GO" id="GO:0005737">
    <property type="term" value="C:cytoplasm"/>
    <property type="evidence" value="ECO:0007669"/>
    <property type="project" value="UniProtKB-SubCell"/>
</dbReference>
<keyword evidence="1 4" id="KW-0963">Cytoplasm</keyword>
<evidence type="ECO:0000313" key="6">
    <source>
        <dbReference type="Proteomes" id="UP000051888"/>
    </source>
</evidence>
<evidence type="ECO:0000256" key="4">
    <source>
        <dbReference type="HAMAP-Rule" id="MF_01185"/>
    </source>
</evidence>
<dbReference type="PANTHER" id="PTHR39190:SF1">
    <property type="entry name" value="FLAGELLAR ASSEMBLY FACTOR FLIW"/>
    <property type="match status" value="1"/>
</dbReference>
<comment type="subunit">
    <text evidence="4">Interacts with translational regulator CsrA and flagellin(s).</text>
</comment>
<dbReference type="HAMAP" id="MF_01185">
    <property type="entry name" value="FliW"/>
    <property type="match status" value="1"/>
</dbReference>
<keyword evidence="2 4" id="KW-1005">Bacterial flagellum biogenesis</keyword>
<keyword evidence="6" id="KW-1185">Reference proteome</keyword>
<dbReference type="Gene3D" id="2.30.290.10">
    <property type="entry name" value="BH3618-like"/>
    <property type="match status" value="1"/>
</dbReference>
<evidence type="ECO:0000256" key="3">
    <source>
        <dbReference type="ARBA" id="ARBA00022845"/>
    </source>
</evidence>
<dbReference type="PATRIC" id="fig|157838.3.peg.1183"/>
<dbReference type="InterPro" id="IPR003775">
    <property type="entry name" value="Flagellar_assembly_factor_FliW"/>
</dbReference>
<proteinExistence type="inferred from homology"/>
<dbReference type="SUPFAM" id="SSF141457">
    <property type="entry name" value="BH3618-like"/>
    <property type="match status" value="1"/>
</dbReference>
<dbReference type="GO" id="GO:0044780">
    <property type="term" value="P:bacterial-type flagellum assembly"/>
    <property type="evidence" value="ECO:0007669"/>
    <property type="project" value="UniProtKB-UniRule"/>
</dbReference>
<dbReference type="EMBL" id="LJJC01000004">
    <property type="protein sequence ID" value="KQL55377.1"/>
    <property type="molecule type" value="Genomic_DNA"/>
</dbReference>
<keyword evidence="5" id="KW-0966">Cell projection</keyword>
<evidence type="ECO:0000256" key="2">
    <source>
        <dbReference type="ARBA" id="ARBA00022795"/>
    </source>
</evidence>
<keyword evidence="5" id="KW-0969">Cilium</keyword>
<gene>
    <name evidence="4" type="primary">fliW</name>
    <name evidence="5" type="ORF">AN964_05315</name>
</gene>
<accession>A0A0Q3TNM5</accession>
<organism evidence="5 6">
    <name type="scientific">Heyndrickxia shackletonii</name>
    <dbReference type="NCBI Taxonomy" id="157838"/>
    <lineage>
        <taxon>Bacteria</taxon>
        <taxon>Bacillati</taxon>
        <taxon>Bacillota</taxon>
        <taxon>Bacilli</taxon>
        <taxon>Bacillales</taxon>
        <taxon>Bacillaceae</taxon>
        <taxon>Heyndrickxia</taxon>
    </lineage>
</organism>
<dbReference type="OrthoDB" id="9801235at2"/>
<name>A0A0Q3TNM5_9BACI</name>
<comment type="function">
    <text evidence="4">Acts as an anti-CsrA protein, binds CsrA and prevents it from repressing translation of its target genes, one of which is flagellin. Binds to flagellin and participates in the assembly of the flagellum.</text>
</comment>
<comment type="caution">
    <text evidence="5">The sequence shown here is derived from an EMBL/GenBank/DDBJ whole genome shotgun (WGS) entry which is preliminary data.</text>
</comment>
<evidence type="ECO:0000313" key="5">
    <source>
        <dbReference type="EMBL" id="KQL55377.1"/>
    </source>
</evidence>
<reference evidence="5 6" key="1">
    <citation type="submission" date="2015-09" db="EMBL/GenBank/DDBJ databases">
        <title>Genome sequencing project for genomic taxonomy and phylogenomics of Bacillus-like bacteria.</title>
        <authorList>
            <person name="Liu B."/>
            <person name="Wang J."/>
            <person name="Zhu Y."/>
            <person name="Liu G."/>
            <person name="Chen Q."/>
            <person name="Chen Z."/>
            <person name="Lan J."/>
            <person name="Che J."/>
            <person name="Ge C."/>
            <person name="Shi H."/>
            <person name="Pan Z."/>
            <person name="Liu X."/>
        </authorList>
    </citation>
    <scope>NUCLEOTIDE SEQUENCE [LARGE SCALE GENOMIC DNA]</scope>
    <source>
        <strain evidence="5 6">LMG 18435</strain>
    </source>
</reference>
<sequence>MLKLQTKYHGEIEIKKDDILTFTNGLPGFPDEREFILLPLQENQLFSILQSLQTKEVAFVLTSPFEFFSEYEIQLDSQTLEQLEIKNDKDVTVMVILTVHDPFNQTTANLQAPIVTNIKNRQSKQLILNDSRYKTKHPIFTLQTENVKG</sequence>
<comment type="subcellular location">
    <subcellularLocation>
        <location evidence="4">Cytoplasm</location>
    </subcellularLocation>
</comment>
<dbReference type="NCBIfam" id="NF009793">
    <property type="entry name" value="PRK13285.1-1"/>
    <property type="match status" value="1"/>
</dbReference>
<comment type="similarity">
    <text evidence="4">Belongs to the FliW family.</text>
</comment>
<keyword evidence="4" id="KW-0143">Chaperone</keyword>
<dbReference type="AlphaFoldDB" id="A0A0Q3TNM5"/>
<dbReference type="InterPro" id="IPR024046">
    <property type="entry name" value="Flagellar_assmbl_FliW_dom_sf"/>
</dbReference>
<keyword evidence="5" id="KW-0282">Flagellum</keyword>
<dbReference type="Pfam" id="PF02623">
    <property type="entry name" value="FliW"/>
    <property type="match status" value="1"/>
</dbReference>